<dbReference type="AlphaFoldDB" id="A0A848G7V5"/>
<dbReference type="InterPro" id="IPR007358">
    <property type="entry name" value="Nucleoid_associated_NdpA"/>
</dbReference>
<name>A0A848G7V5_9RHOO</name>
<dbReference type="PANTHER" id="PTHR38772">
    <property type="match status" value="1"/>
</dbReference>
<dbReference type="EMBL" id="JABBGA010000005">
    <property type="protein sequence ID" value="NML25681.1"/>
    <property type="molecule type" value="Genomic_DNA"/>
</dbReference>
<evidence type="ECO:0000256" key="1">
    <source>
        <dbReference type="ARBA" id="ARBA00004496"/>
    </source>
</evidence>
<reference evidence="4 5" key="1">
    <citation type="submission" date="2020-04" db="EMBL/GenBank/DDBJ databases">
        <title>Zoogloea sp. G-4-1-14 isolated from soil.</title>
        <authorList>
            <person name="Dahal R.H."/>
        </authorList>
    </citation>
    <scope>NUCLEOTIDE SEQUENCE [LARGE SCALE GENOMIC DNA]</scope>
    <source>
        <strain evidence="4 5">G-4-1-14</strain>
    </source>
</reference>
<protein>
    <submittedName>
        <fullName evidence="4">Nucleoid-associated protein</fullName>
    </submittedName>
</protein>
<gene>
    <name evidence="4" type="ORF">HHL15_07990</name>
</gene>
<evidence type="ECO:0000256" key="3">
    <source>
        <dbReference type="ARBA" id="ARBA00022490"/>
    </source>
</evidence>
<dbReference type="GO" id="GO:0005737">
    <property type="term" value="C:cytoplasm"/>
    <property type="evidence" value="ECO:0007669"/>
    <property type="project" value="UniProtKB-SubCell"/>
</dbReference>
<keyword evidence="5" id="KW-1185">Reference proteome</keyword>
<dbReference type="Proteomes" id="UP000580043">
    <property type="component" value="Unassembled WGS sequence"/>
</dbReference>
<dbReference type="RefSeq" id="WP_169145329.1">
    <property type="nucleotide sequence ID" value="NZ_JABBGA010000005.1"/>
</dbReference>
<dbReference type="GO" id="GO:0009295">
    <property type="term" value="C:nucleoid"/>
    <property type="evidence" value="ECO:0007669"/>
    <property type="project" value="InterPro"/>
</dbReference>
<keyword evidence="3" id="KW-0963">Cytoplasm</keyword>
<evidence type="ECO:0000313" key="5">
    <source>
        <dbReference type="Proteomes" id="UP000580043"/>
    </source>
</evidence>
<evidence type="ECO:0000256" key="2">
    <source>
        <dbReference type="ARBA" id="ARBA00009035"/>
    </source>
</evidence>
<dbReference type="Pfam" id="PF04245">
    <property type="entry name" value="NA37"/>
    <property type="match status" value="1"/>
</dbReference>
<comment type="caution">
    <text evidence="4">The sequence shown here is derived from an EMBL/GenBank/DDBJ whole genome shotgun (WGS) entry which is preliminary data.</text>
</comment>
<comment type="subcellular location">
    <subcellularLocation>
        <location evidence="1">Cytoplasm</location>
    </subcellularLocation>
</comment>
<accession>A0A848G7V5</accession>
<organism evidence="4 5">
    <name type="scientific">Zoogloea dura</name>
    <dbReference type="NCBI Taxonomy" id="2728840"/>
    <lineage>
        <taxon>Bacteria</taxon>
        <taxon>Pseudomonadati</taxon>
        <taxon>Pseudomonadota</taxon>
        <taxon>Betaproteobacteria</taxon>
        <taxon>Rhodocyclales</taxon>
        <taxon>Zoogloeaceae</taxon>
        <taxon>Zoogloea</taxon>
    </lineage>
</organism>
<proteinExistence type="inferred from homology"/>
<comment type="similarity">
    <text evidence="2">Belongs to the YejK family.</text>
</comment>
<sequence>MSETSHAISALVVHRLIRESEGPSRVELRPAANPVDEPAARLMERLCRHFAERPGKGYGWFEKDEGSFPMPRLMRAHAIEGSMDFETLSKEMLAQLQKRVDEDKVEDGGYVLIARATVFGADCLYVALLQETLGTVMGEDLSIHDSPHLDFAGLQVAGRIDISAWQAGAERYIGFLKGRGDVAGWFKRFLGCTDVVIALKETKKLVETLGHFAETQQLAPAEKDELLERAHLVLEEMGESGAPLDLVAVASQIFPSAPEKLSDTLKDEALDLASGFVPDKRALKPLIRFRASAQDWKLEFERSGLRSGSVQYDKASNTLVLTNVPDALKQLLLEE</sequence>
<evidence type="ECO:0000313" key="4">
    <source>
        <dbReference type="EMBL" id="NML25681.1"/>
    </source>
</evidence>
<dbReference type="PANTHER" id="PTHR38772:SF1">
    <property type="entry name" value="NUCLEOID-ASSOCIATED PROTEIN YEJK"/>
    <property type="match status" value="1"/>
</dbReference>